<dbReference type="RefSeq" id="WP_200275791.1">
    <property type="nucleotide sequence ID" value="NZ_JAENII010000001.1"/>
</dbReference>
<organism evidence="1 2">
    <name type="scientific">Haloferula rosea</name>
    <dbReference type="NCBI Taxonomy" id="490093"/>
    <lineage>
        <taxon>Bacteria</taxon>
        <taxon>Pseudomonadati</taxon>
        <taxon>Verrucomicrobiota</taxon>
        <taxon>Verrucomicrobiia</taxon>
        <taxon>Verrucomicrobiales</taxon>
        <taxon>Verrucomicrobiaceae</taxon>
        <taxon>Haloferula</taxon>
    </lineage>
</organism>
<sequence>MRFPCGHLAYCTNIHPAESWEETRRVLASHTMEVRDQVSNPSEPYAIGLRLSARAARELLKGSQLAEFKDWLASENAYVFTINGFPYGDFHGTRVKENVYRPDWSDPARLEYTKELFTIISELVPKGVDGSVSTLPGSFKAFRADEALIRENLIELAAFLDALSDVSERDLHLGLEPEPLGHFENTEETLRFYDRLLEDADDHEQIKRRIGINYDCCHFALEYEDTAHSLAVLHREGLRISKIHLSAALGLDPRKAGAIAAVRDFDEPTYLHQVIERHPDGRITRHPDLPDGIAAHEQGSEAEQWRIHFHIPLDHDPAEPLRSTRNHAEQTLAYCRKHPDVCQHFEIETYTWGVLPESMQRPVETQIAGEYRWVLEHSSTADQA</sequence>
<protein>
    <submittedName>
        <fullName evidence="1">Metabolite traffic protein EboE</fullName>
    </submittedName>
</protein>
<accession>A0A934RBX2</accession>
<dbReference type="EMBL" id="JAENII010000001">
    <property type="protein sequence ID" value="MBK1825786.1"/>
    <property type="molecule type" value="Genomic_DNA"/>
</dbReference>
<evidence type="ECO:0000313" key="1">
    <source>
        <dbReference type="EMBL" id="MBK1825786.1"/>
    </source>
</evidence>
<dbReference type="NCBIfam" id="NF035939">
    <property type="entry name" value="TIM_EboE"/>
    <property type="match status" value="1"/>
</dbReference>
<comment type="caution">
    <text evidence="1">The sequence shown here is derived from an EMBL/GenBank/DDBJ whole genome shotgun (WGS) entry which is preliminary data.</text>
</comment>
<dbReference type="Proteomes" id="UP000658278">
    <property type="component" value="Unassembled WGS sequence"/>
</dbReference>
<evidence type="ECO:0000313" key="2">
    <source>
        <dbReference type="Proteomes" id="UP000658278"/>
    </source>
</evidence>
<gene>
    <name evidence="1" type="primary">eboE</name>
    <name evidence="1" type="ORF">JIN81_02040</name>
</gene>
<dbReference type="Gene3D" id="3.20.20.150">
    <property type="entry name" value="Divalent-metal-dependent TIM barrel enzymes"/>
    <property type="match status" value="1"/>
</dbReference>
<keyword evidence="2" id="KW-1185">Reference proteome</keyword>
<dbReference type="AlphaFoldDB" id="A0A934RBX2"/>
<name>A0A934RBX2_9BACT</name>
<dbReference type="SUPFAM" id="SSF51658">
    <property type="entry name" value="Xylose isomerase-like"/>
    <property type="match status" value="1"/>
</dbReference>
<dbReference type="InterPro" id="IPR036237">
    <property type="entry name" value="Xyl_isomerase-like_sf"/>
</dbReference>
<reference evidence="1" key="1">
    <citation type="submission" date="2021-01" db="EMBL/GenBank/DDBJ databases">
        <title>Modified the classification status of verrucomicrobia.</title>
        <authorList>
            <person name="Feng X."/>
        </authorList>
    </citation>
    <scope>NUCLEOTIDE SEQUENCE</scope>
    <source>
        <strain evidence="1">KCTC 22201</strain>
    </source>
</reference>
<proteinExistence type="predicted"/>